<evidence type="ECO:0000256" key="7">
    <source>
        <dbReference type="ARBA" id="ARBA00023098"/>
    </source>
</evidence>
<keyword evidence="7 10" id="KW-0443">Lipid metabolism</keyword>
<evidence type="ECO:0000256" key="6">
    <source>
        <dbReference type="ARBA" id="ARBA00022989"/>
    </source>
</evidence>
<evidence type="ECO:0000256" key="8">
    <source>
        <dbReference type="ARBA" id="ARBA00023136"/>
    </source>
</evidence>
<dbReference type="GO" id="GO:0019367">
    <property type="term" value="P:fatty acid elongation, saturated fatty acid"/>
    <property type="evidence" value="ECO:0007669"/>
    <property type="project" value="TreeGrafter"/>
</dbReference>
<feature type="transmembrane region" description="Helical" evidence="10">
    <location>
        <begin position="208"/>
        <end position="227"/>
    </location>
</feature>
<feature type="transmembrane region" description="Helical" evidence="10">
    <location>
        <begin position="174"/>
        <end position="196"/>
    </location>
</feature>
<dbReference type="GO" id="GO:0005789">
    <property type="term" value="C:endoplasmic reticulum membrane"/>
    <property type="evidence" value="ECO:0007669"/>
    <property type="project" value="TreeGrafter"/>
</dbReference>
<dbReference type="Pfam" id="PF01151">
    <property type="entry name" value="ELO"/>
    <property type="match status" value="1"/>
</dbReference>
<sequence length="346" mass="39337">MEPLIEEPSNMFDRIVNFFVVNQDPRTINWFLSGSPVPLATILVSYLYFCLYAGPKYMKNRKPFELKNVLIVYNAIQVVFSCILVHEGLEGGWREHYNFTCELVDYSDNPLAMRMLGAVWFYYMCKLIELLDTVFFVLRKKQNQVTFLHVYHHTMMPFAGFIGTKYVGGGHTTLLGLINSFIHVIMYSYYMLAAMGPHMQKYLWWKRYLTVMQMIQFGIVFIHTIQVQFYPSCKYPKGIAALLSLNAALFFYMFASFYYHAYVKPKKAKTELNGHVTHEMNGKISANGHANGHANGYANGHANGTVMSNGCSNGYANGHANGHAGHQTHQNGITNGNVANGKTKVH</sequence>
<dbReference type="GO" id="GO:0042761">
    <property type="term" value="P:very long-chain fatty acid biosynthetic process"/>
    <property type="evidence" value="ECO:0007669"/>
    <property type="project" value="TreeGrafter"/>
</dbReference>
<organism evidence="12">
    <name type="scientific">Culicoides sonorensis</name>
    <name type="common">Biting midge</name>
    <dbReference type="NCBI Taxonomy" id="179676"/>
    <lineage>
        <taxon>Eukaryota</taxon>
        <taxon>Metazoa</taxon>
        <taxon>Ecdysozoa</taxon>
        <taxon>Arthropoda</taxon>
        <taxon>Hexapoda</taxon>
        <taxon>Insecta</taxon>
        <taxon>Pterygota</taxon>
        <taxon>Neoptera</taxon>
        <taxon>Endopterygota</taxon>
        <taxon>Diptera</taxon>
        <taxon>Nematocera</taxon>
        <taxon>Chironomoidea</taxon>
        <taxon>Ceratopogonidae</taxon>
        <taxon>Ceratopogoninae</taxon>
        <taxon>Culicoides</taxon>
        <taxon>Monoculicoides</taxon>
    </lineage>
</organism>
<feature type="transmembrane region" description="Helical" evidence="10">
    <location>
        <begin position="150"/>
        <end position="168"/>
    </location>
</feature>
<evidence type="ECO:0000256" key="2">
    <source>
        <dbReference type="ARBA" id="ARBA00022516"/>
    </source>
</evidence>
<feature type="transmembrane region" description="Helical" evidence="10">
    <location>
        <begin position="120"/>
        <end position="138"/>
    </location>
</feature>
<reference evidence="12" key="1">
    <citation type="submission" date="2018-07" db="EMBL/GenBank/DDBJ databases">
        <authorList>
            <person name="Quirk P.G."/>
            <person name="Krulwich T.A."/>
        </authorList>
    </citation>
    <scope>NUCLEOTIDE SEQUENCE</scope>
</reference>
<keyword evidence="6 10" id="KW-1133">Transmembrane helix</keyword>
<keyword evidence="4 10" id="KW-0812">Transmembrane</keyword>
<feature type="transmembrane region" description="Helical" evidence="10">
    <location>
        <begin position="70"/>
        <end position="89"/>
    </location>
</feature>
<comment type="subcellular location">
    <subcellularLocation>
        <location evidence="1">Membrane</location>
        <topology evidence="1">Multi-pass membrane protein</topology>
    </subcellularLocation>
</comment>
<keyword evidence="3 10" id="KW-0808">Transferase</keyword>
<dbReference type="PANTHER" id="PTHR11157:SF28">
    <property type="entry name" value="ELONGATION OF VERY LONG CHAIN FATTY ACIDS PROTEIN"/>
    <property type="match status" value="1"/>
</dbReference>
<dbReference type="GO" id="GO:0034626">
    <property type="term" value="P:fatty acid elongation, polyunsaturated fatty acid"/>
    <property type="evidence" value="ECO:0007669"/>
    <property type="project" value="TreeGrafter"/>
</dbReference>
<accession>A0A336LYG4</accession>
<dbReference type="EMBL" id="UFQT01000205">
    <property type="protein sequence ID" value="SSX21713.1"/>
    <property type="molecule type" value="Genomic_DNA"/>
</dbReference>
<keyword evidence="2 10" id="KW-0444">Lipid biosynthesis</keyword>
<feature type="transmembrane region" description="Helical" evidence="10">
    <location>
        <begin position="28"/>
        <end position="49"/>
    </location>
</feature>
<dbReference type="GO" id="GO:0030148">
    <property type="term" value="P:sphingolipid biosynthetic process"/>
    <property type="evidence" value="ECO:0007669"/>
    <property type="project" value="TreeGrafter"/>
</dbReference>
<comment type="similarity">
    <text evidence="10">Belongs to the ELO family.</text>
</comment>
<evidence type="ECO:0000256" key="9">
    <source>
        <dbReference type="ARBA" id="ARBA00023160"/>
    </source>
</evidence>
<evidence type="ECO:0000256" key="5">
    <source>
        <dbReference type="ARBA" id="ARBA00022832"/>
    </source>
</evidence>
<dbReference type="GO" id="GO:0009922">
    <property type="term" value="F:fatty acid elongase activity"/>
    <property type="evidence" value="ECO:0007669"/>
    <property type="project" value="UniProtKB-EC"/>
</dbReference>
<evidence type="ECO:0000256" key="1">
    <source>
        <dbReference type="ARBA" id="ARBA00004141"/>
    </source>
</evidence>
<dbReference type="InterPro" id="IPR030457">
    <property type="entry name" value="ELO_CS"/>
</dbReference>
<dbReference type="AlphaFoldDB" id="A0A336LYG4"/>
<proteinExistence type="inferred from homology"/>
<gene>
    <name evidence="12" type="primary">CSON005136</name>
</gene>
<name>A0A336LYG4_CULSO</name>
<evidence type="ECO:0000256" key="3">
    <source>
        <dbReference type="ARBA" id="ARBA00022679"/>
    </source>
</evidence>
<dbReference type="PANTHER" id="PTHR11157">
    <property type="entry name" value="FATTY ACID ACYL TRANSFERASE-RELATED"/>
    <property type="match status" value="1"/>
</dbReference>
<evidence type="ECO:0000256" key="10">
    <source>
        <dbReference type="RuleBase" id="RU361115"/>
    </source>
</evidence>
<dbReference type="OMA" id="DKMVNFF"/>
<keyword evidence="8 10" id="KW-0472">Membrane</keyword>
<evidence type="ECO:0000256" key="4">
    <source>
        <dbReference type="ARBA" id="ARBA00022692"/>
    </source>
</evidence>
<dbReference type="EC" id="2.3.1.199" evidence="10"/>
<dbReference type="VEuPathDB" id="VectorBase:CSON005136"/>
<comment type="catalytic activity">
    <reaction evidence="10">
        <text>a very-long-chain acyl-CoA + malonyl-CoA + H(+) = a very-long-chain 3-oxoacyl-CoA + CO2 + CoA</text>
        <dbReference type="Rhea" id="RHEA:32727"/>
        <dbReference type="ChEBI" id="CHEBI:15378"/>
        <dbReference type="ChEBI" id="CHEBI:16526"/>
        <dbReference type="ChEBI" id="CHEBI:57287"/>
        <dbReference type="ChEBI" id="CHEBI:57384"/>
        <dbReference type="ChEBI" id="CHEBI:90725"/>
        <dbReference type="ChEBI" id="CHEBI:90736"/>
        <dbReference type="EC" id="2.3.1.199"/>
    </reaction>
</comment>
<keyword evidence="9 10" id="KW-0275">Fatty acid biosynthesis</keyword>
<keyword evidence="5 10" id="KW-0276">Fatty acid metabolism</keyword>
<evidence type="ECO:0000256" key="11">
    <source>
        <dbReference type="SAM" id="MobiDB-lite"/>
    </source>
</evidence>
<dbReference type="PROSITE" id="PS01188">
    <property type="entry name" value="ELO"/>
    <property type="match status" value="1"/>
</dbReference>
<dbReference type="InterPro" id="IPR002076">
    <property type="entry name" value="ELO_fam"/>
</dbReference>
<feature type="region of interest" description="Disordered" evidence="11">
    <location>
        <begin position="321"/>
        <end position="346"/>
    </location>
</feature>
<feature type="transmembrane region" description="Helical" evidence="10">
    <location>
        <begin position="239"/>
        <end position="259"/>
    </location>
</feature>
<feature type="compositionally biased region" description="Polar residues" evidence="11">
    <location>
        <begin position="327"/>
        <end position="340"/>
    </location>
</feature>
<dbReference type="GO" id="GO:0034625">
    <property type="term" value="P:fatty acid elongation, monounsaturated fatty acid"/>
    <property type="evidence" value="ECO:0007669"/>
    <property type="project" value="TreeGrafter"/>
</dbReference>
<evidence type="ECO:0000313" key="12">
    <source>
        <dbReference type="EMBL" id="SSX21713.1"/>
    </source>
</evidence>
<protein>
    <recommendedName>
        <fullName evidence="10">Elongation of very long chain fatty acids protein</fullName>
        <ecNumber evidence="10">2.3.1.199</ecNumber>
    </recommendedName>
    <alternativeName>
        <fullName evidence="10">Very-long-chain 3-oxoacyl-CoA synthase</fullName>
    </alternativeName>
</protein>